<dbReference type="KEGG" id="sjv:SJAV_27590"/>
<dbReference type="AlphaFoldDB" id="A0AAT9GVF7"/>
<protein>
    <submittedName>
        <fullName evidence="1">Uncharacterized protein</fullName>
    </submittedName>
</protein>
<organism evidence="1">
    <name type="scientific">Sulfurisphaera javensis</name>
    <dbReference type="NCBI Taxonomy" id="2049879"/>
    <lineage>
        <taxon>Archaea</taxon>
        <taxon>Thermoproteota</taxon>
        <taxon>Thermoprotei</taxon>
        <taxon>Sulfolobales</taxon>
        <taxon>Sulfolobaceae</taxon>
        <taxon>Sulfurisphaera</taxon>
    </lineage>
</organism>
<reference evidence="1" key="1">
    <citation type="submission" date="2024-03" db="EMBL/GenBank/DDBJ databases">
        <title>Complete genome sequence of Sulfurisphaera javensis strain KD-1.</title>
        <authorList>
            <person name="Sakai H."/>
            <person name="Nur N."/>
            <person name="Suwanto A."/>
            <person name="Kurosawa N."/>
        </authorList>
    </citation>
    <scope>NUCLEOTIDE SEQUENCE</scope>
    <source>
        <strain evidence="1">KD-1</strain>
    </source>
</reference>
<name>A0AAT9GVF7_9CREN</name>
<dbReference type="GeneID" id="92355709"/>
<proteinExistence type="predicted"/>
<dbReference type="RefSeq" id="WP_369610285.1">
    <property type="nucleotide sequence ID" value="NZ_AP031322.1"/>
</dbReference>
<gene>
    <name evidence="1" type="ORF">SJAV_27590</name>
</gene>
<sequence length="117" mass="13524">MVFILGKKSISLILLLTIVILSFLYSLSYVESLTLIVTQRIQMKAIIDPRIAYLINESTIEVYNPYNFTIIVIYGNQSVILYPGESVFFHYIPNLNTIEIETNNFKEIIYIPHGDYP</sequence>
<evidence type="ECO:0000313" key="1">
    <source>
        <dbReference type="EMBL" id="BFH74815.1"/>
    </source>
</evidence>
<dbReference type="EMBL" id="AP031322">
    <property type="protein sequence ID" value="BFH74815.1"/>
    <property type="molecule type" value="Genomic_DNA"/>
</dbReference>
<accession>A0AAT9GVF7</accession>